<name>A0A1Z5K261_FISSO</name>
<evidence type="ECO:0000313" key="2">
    <source>
        <dbReference type="EMBL" id="GAX20259.1"/>
    </source>
</evidence>
<protein>
    <submittedName>
        <fullName evidence="2">Uncharacterized protein</fullName>
    </submittedName>
</protein>
<dbReference type="AlphaFoldDB" id="A0A1Z5K261"/>
<feature type="region of interest" description="Disordered" evidence="1">
    <location>
        <begin position="186"/>
        <end position="262"/>
    </location>
</feature>
<proteinExistence type="predicted"/>
<feature type="compositionally biased region" description="Basic and acidic residues" evidence="1">
    <location>
        <begin position="89"/>
        <end position="99"/>
    </location>
</feature>
<feature type="compositionally biased region" description="Basic and acidic residues" evidence="1">
    <location>
        <begin position="16"/>
        <end position="28"/>
    </location>
</feature>
<evidence type="ECO:0000256" key="1">
    <source>
        <dbReference type="SAM" id="MobiDB-lite"/>
    </source>
</evidence>
<sequence length="548" mass="62671">MRPSYQEHGYSGAMMHPERRYNNGDPYHRPPQGYSGPSTIPYDAQPQYDPAYHSAYHQGPPPAANGPPPPHYPLRVNGPPRRSMYPEEPPYRYPDDRGYFSRPPAHYGPPYEQHPRDPYRRDYVEPLDAYGRPAYPDARRTMDPRGPPVHPPVPGSMGYPPAGYAPPIHPDRVPVSLKPINSGIHRGYDKVSWGHQPPTRGYEKDKGQPWGQPTATMNDMTDRMDGKFRERAPSEVPASDDDDQDTSSGEEPEKTYDDFEDDDTIATQDATASGIDFLNLDSSKRFGVNLDFSQLEIVGEDDDDEPESTPMVRNPMDPRCWIVRPSAHSILKGTRFARNTPIEHRVTFWQCDVTKIGEAEYMYGVRPEVIWWTKVELNQRLMEDDNDRLMNPIAKIYDHECKKAFEKLTERVKKALDRNWHPKPNIDALWNDNKLAKLIKPPIMTGLSMGFRGIELGGMAGRRSRARGHFQMIQEYRDESNYRTKRRARTARRGDAMGLASEEYTLIVRLWARAIAMADQANAHVVNVLDARDQRARQQAAAREPLEI</sequence>
<gene>
    <name evidence="2" type="ORF">FisN_6Hh210</name>
</gene>
<comment type="caution">
    <text evidence="2">The sequence shown here is derived from an EMBL/GenBank/DDBJ whole genome shotgun (WGS) entry which is preliminary data.</text>
</comment>
<reference evidence="2 3" key="1">
    <citation type="journal article" date="2015" name="Plant Cell">
        <title>Oil accumulation by the oleaginous diatom Fistulifera solaris as revealed by the genome and transcriptome.</title>
        <authorList>
            <person name="Tanaka T."/>
            <person name="Maeda Y."/>
            <person name="Veluchamy A."/>
            <person name="Tanaka M."/>
            <person name="Abida H."/>
            <person name="Marechal E."/>
            <person name="Bowler C."/>
            <person name="Muto M."/>
            <person name="Sunaga Y."/>
            <person name="Tanaka M."/>
            <person name="Yoshino T."/>
            <person name="Taniguchi T."/>
            <person name="Fukuda Y."/>
            <person name="Nemoto M."/>
            <person name="Matsumoto M."/>
            <person name="Wong P.S."/>
            <person name="Aburatani S."/>
            <person name="Fujibuchi W."/>
        </authorList>
    </citation>
    <scope>NUCLEOTIDE SEQUENCE [LARGE SCALE GENOMIC DNA]</scope>
    <source>
        <strain evidence="2 3">JPCC DA0580</strain>
    </source>
</reference>
<keyword evidence="3" id="KW-1185">Reference proteome</keyword>
<evidence type="ECO:0000313" key="3">
    <source>
        <dbReference type="Proteomes" id="UP000198406"/>
    </source>
</evidence>
<dbReference type="Proteomes" id="UP000198406">
    <property type="component" value="Unassembled WGS sequence"/>
</dbReference>
<dbReference type="EMBL" id="BDSP01000146">
    <property type="protein sequence ID" value="GAX20259.1"/>
    <property type="molecule type" value="Genomic_DNA"/>
</dbReference>
<feature type="compositionally biased region" description="Basic and acidic residues" evidence="1">
    <location>
        <begin position="220"/>
        <end position="233"/>
    </location>
</feature>
<feature type="region of interest" description="Disordered" evidence="1">
    <location>
        <begin position="1"/>
        <end position="119"/>
    </location>
</feature>
<organism evidence="2 3">
    <name type="scientific">Fistulifera solaris</name>
    <name type="common">Oleaginous diatom</name>
    <dbReference type="NCBI Taxonomy" id="1519565"/>
    <lineage>
        <taxon>Eukaryota</taxon>
        <taxon>Sar</taxon>
        <taxon>Stramenopiles</taxon>
        <taxon>Ochrophyta</taxon>
        <taxon>Bacillariophyta</taxon>
        <taxon>Bacillariophyceae</taxon>
        <taxon>Bacillariophycidae</taxon>
        <taxon>Naviculales</taxon>
        <taxon>Naviculaceae</taxon>
        <taxon>Fistulifera</taxon>
    </lineage>
</organism>
<accession>A0A1Z5K261</accession>
<feature type="compositionally biased region" description="Acidic residues" evidence="1">
    <location>
        <begin position="238"/>
        <end position="250"/>
    </location>
</feature>
<dbReference type="InParanoid" id="A0A1Z5K261"/>
<feature type="compositionally biased region" description="Pro residues" evidence="1">
    <location>
        <begin position="59"/>
        <end position="72"/>
    </location>
</feature>